<dbReference type="Proteomes" id="UP000183144">
    <property type="component" value="Unassembled WGS sequence"/>
</dbReference>
<accession>A0A1J4RUE8</accession>
<protein>
    <recommendedName>
        <fullName evidence="4">Fimbrial assembly protein</fullName>
    </recommendedName>
</protein>
<gene>
    <name evidence="2" type="ORF">AUJ59_01305</name>
</gene>
<evidence type="ECO:0000313" key="2">
    <source>
        <dbReference type="EMBL" id="OIN89550.1"/>
    </source>
</evidence>
<dbReference type="AlphaFoldDB" id="A0A1J4RUE8"/>
<feature type="transmembrane region" description="Helical" evidence="1">
    <location>
        <begin position="26"/>
        <end position="48"/>
    </location>
</feature>
<proteinExistence type="predicted"/>
<comment type="caution">
    <text evidence="2">The sequence shown here is derived from an EMBL/GenBank/DDBJ whole genome shotgun (WGS) entry which is preliminary data.</text>
</comment>
<reference evidence="2 3" key="1">
    <citation type="journal article" date="2016" name="Environ. Microbiol.">
        <title>Genomic resolution of a cold subsurface aquifer community provides metabolic insights for novel microbes adapted to high CO concentrations.</title>
        <authorList>
            <person name="Probst A.J."/>
            <person name="Castelle C.J."/>
            <person name="Singh A."/>
            <person name="Brown C.T."/>
            <person name="Anantharaman K."/>
            <person name="Sharon I."/>
            <person name="Hug L.A."/>
            <person name="Burstein D."/>
            <person name="Emerson J.B."/>
            <person name="Thomas B.C."/>
            <person name="Banfield J.F."/>
        </authorList>
    </citation>
    <scope>NUCLEOTIDE SEQUENCE [LARGE SCALE GENOMIC DNA]</scope>
    <source>
        <strain evidence="2">CG1_02_47_37</strain>
    </source>
</reference>
<dbReference type="STRING" id="1805034.AUJ59_01305"/>
<name>A0A1J4RUE8_9BACT</name>
<keyword evidence="1" id="KW-1133">Transmembrane helix</keyword>
<evidence type="ECO:0008006" key="4">
    <source>
        <dbReference type="Google" id="ProtNLM"/>
    </source>
</evidence>
<dbReference type="EMBL" id="MNUI01000025">
    <property type="protein sequence ID" value="OIN89550.1"/>
    <property type="molecule type" value="Genomic_DNA"/>
</dbReference>
<evidence type="ECO:0000313" key="3">
    <source>
        <dbReference type="Proteomes" id="UP000183144"/>
    </source>
</evidence>
<sequence>MEIELAKKTIGRVRQAQRAKRALDKVIIWGAIFLSLVIIIIAAANLLVNRENQVLDSKIQSLKKQIEAKSKIESQQVYLNSKLTAFGGLIKTHELHQAIAETIFSLIPDGTSLKGFEVTETGVISLAGSVPSWGLFSRLLTNLEQPSRPLTVAQSKIMQINFTADGQVDFDLELTLKI</sequence>
<keyword evidence="1" id="KW-0812">Transmembrane</keyword>
<keyword evidence="1" id="KW-0472">Membrane</keyword>
<evidence type="ECO:0000256" key="1">
    <source>
        <dbReference type="SAM" id="Phobius"/>
    </source>
</evidence>
<organism evidence="2 3">
    <name type="scientific">Candidatus Beckwithbacteria bacterium CG1_02_47_37</name>
    <dbReference type="NCBI Taxonomy" id="1805034"/>
    <lineage>
        <taxon>Bacteria</taxon>
        <taxon>Candidatus Beckwithiibacteriota</taxon>
    </lineage>
</organism>